<dbReference type="InterPro" id="IPR027640">
    <property type="entry name" value="Kinesin-like_fam"/>
</dbReference>
<dbReference type="InterPro" id="IPR027417">
    <property type="entry name" value="P-loop_NTPase"/>
</dbReference>
<dbReference type="Gene3D" id="3.40.850.10">
    <property type="entry name" value="Kinesin motor domain"/>
    <property type="match status" value="1"/>
</dbReference>
<organism evidence="7 8">
    <name type="scientific">Arachis hypogaea</name>
    <name type="common">Peanut</name>
    <dbReference type="NCBI Taxonomy" id="3818"/>
    <lineage>
        <taxon>Eukaryota</taxon>
        <taxon>Viridiplantae</taxon>
        <taxon>Streptophyta</taxon>
        <taxon>Embryophyta</taxon>
        <taxon>Tracheophyta</taxon>
        <taxon>Spermatophyta</taxon>
        <taxon>Magnoliopsida</taxon>
        <taxon>eudicotyledons</taxon>
        <taxon>Gunneridae</taxon>
        <taxon>Pentapetalae</taxon>
        <taxon>rosids</taxon>
        <taxon>fabids</taxon>
        <taxon>Fabales</taxon>
        <taxon>Fabaceae</taxon>
        <taxon>Papilionoideae</taxon>
        <taxon>50 kb inversion clade</taxon>
        <taxon>dalbergioids sensu lato</taxon>
        <taxon>Dalbergieae</taxon>
        <taxon>Pterocarpus clade</taxon>
        <taxon>Arachis</taxon>
    </lineage>
</organism>
<keyword evidence="8" id="KW-1185">Reference proteome</keyword>
<accession>A0A444WR59</accession>
<dbReference type="Proteomes" id="UP000289738">
    <property type="component" value="Unassembled WGS sequence"/>
</dbReference>
<evidence type="ECO:0000313" key="7">
    <source>
        <dbReference type="EMBL" id="RYQ79917.1"/>
    </source>
</evidence>
<dbReference type="GO" id="GO:0005874">
    <property type="term" value="C:microtubule"/>
    <property type="evidence" value="ECO:0007669"/>
    <property type="project" value="UniProtKB-KW"/>
</dbReference>
<feature type="domain" description="Kinesin motor" evidence="6">
    <location>
        <begin position="19"/>
        <end position="222"/>
    </location>
</feature>
<reference evidence="7 8" key="1">
    <citation type="submission" date="2019-01" db="EMBL/GenBank/DDBJ databases">
        <title>Sequencing of cultivated peanut Arachis hypogaea provides insights into genome evolution and oil improvement.</title>
        <authorList>
            <person name="Chen X."/>
        </authorList>
    </citation>
    <scope>NUCLEOTIDE SEQUENCE [LARGE SCALE GENOMIC DNA]</scope>
    <source>
        <strain evidence="8">cv. Fuhuasheng</strain>
        <tissue evidence="7">Leaves</tissue>
    </source>
</reference>
<keyword evidence="3 4" id="KW-0505">Motor protein</keyword>
<name>A0A444WR59_ARAHY</name>
<dbReference type="PROSITE" id="PS50067">
    <property type="entry name" value="KINESIN_MOTOR_2"/>
    <property type="match status" value="1"/>
</dbReference>
<dbReference type="GO" id="GO:0005524">
    <property type="term" value="F:ATP binding"/>
    <property type="evidence" value="ECO:0007669"/>
    <property type="project" value="UniProtKB-UniRule"/>
</dbReference>
<dbReference type="InterPro" id="IPR001752">
    <property type="entry name" value="Kinesin_motor_dom"/>
</dbReference>
<dbReference type="GO" id="GO:0007018">
    <property type="term" value="P:microtubule-based movement"/>
    <property type="evidence" value="ECO:0007669"/>
    <property type="project" value="InterPro"/>
</dbReference>
<dbReference type="PRINTS" id="PR00380">
    <property type="entry name" value="KINESINHEAVY"/>
</dbReference>
<dbReference type="PANTHER" id="PTHR47968">
    <property type="entry name" value="CENTROMERE PROTEIN E"/>
    <property type="match status" value="1"/>
</dbReference>
<evidence type="ECO:0000256" key="1">
    <source>
        <dbReference type="ARBA" id="ARBA00007310"/>
    </source>
</evidence>
<evidence type="ECO:0000256" key="2">
    <source>
        <dbReference type="ARBA" id="ARBA00022701"/>
    </source>
</evidence>
<dbReference type="InterPro" id="IPR021881">
    <property type="entry name" value="NACK_C"/>
</dbReference>
<protein>
    <recommendedName>
        <fullName evidence="6">Kinesin motor domain-containing protein</fullName>
    </recommendedName>
</protein>
<dbReference type="PANTHER" id="PTHR47968:SF55">
    <property type="entry name" value="KINESIN-LIKE PROTEIN KIN-7H"/>
    <property type="match status" value="1"/>
</dbReference>
<keyword evidence="4" id="KW-0547">Nucleotide-binding</keyword>
<dbReference type="Pfam" id="PF11995">
    <property type="entry name" value="DUF3490"/>
    <property type="match status" value="1"/>
</dbReference>
<dbReference type="AlphaFoldDB" id="A0A444WR59"/>
<gene>
    <name evidence="7" type="ORF">Ahy_Scaffold1g106670</name>
</gene>
<evidence type="ECO:0000256" key="4">
    <source>
        <dbReference type="PROSITE-ProRule" id="PRU00283"/>
    </source>
</evidence>
<feature type="compositionally biased region" description="Basic and acidic residues" evidence="5">
    <location>
        <begin position="409"/>
        <end position="418"/>
    </location>
</feature>
<dbReference type="EMBL" id="SDMP01000021">
    <property type="protein sequence ID" value="RYQ79917.1"/>
    <property type="molecule type" value="Genomic_DNA"/>
</dbReference>
<keyword evidence="2" id="KW-0493">Microtubule</keyword>
<dbReference type="GO" id="GO:0003777">
    <property type="term" value="F:microtubule motor activity"/>
    <property type="evidence" value="ECO:0007669"/>
    <property type="project" value="InterPro"/>
</dbReference>
<sequence>MGSVGGEEAMQDPADREERILVSVRLRPLNDKERARNDVPEWECINDTTIIYRSNLSASDRSLYPTAYTFDRVFRADASTRQVYEEAAKEVALSVVNGINSSIFAYGQTSSGKTYTMSGVTEYTVADIFNYIQKHTEREFVLKFSAIEIYNESVRDLLSTDSTPLRLLDDPERGTVIERLTEATMRDWNHFKELISFCEAQRQIGETSLNEASSRSHQILRLLKTEVKELTLQRDVAQTQIKDMILQAIGDGESSTEFDSVYSQYPKIRVRNVWDFGNQTEEQSSLSVDCEESLRSFIAYSDGHSICSDDNLFQLPDLDKNLRMRSAPLVVSHIGIRDDQKNIEDEQEEDADDQQEEDSCKDVKCIVSEELIRNPHTQPKVVASSLNTYTDSIASSPFANADTSALAEPDNRRDKTDLDSYSPGLQENKRVNHLRQDFVIPSPEKSYASPWLREIGTSSSRSLRFSRSRSCRASLMRNSSSYWFDDEESIQSTTPIGNEKDFTRRPDVLQSKAYVLDQNTYLERLPPWNAGENSVETSAIDDVQNVESSIDKETKSNCPEASTPQIKEEEDLKTMNSPTDHEVSKTGLDPAVSAKNFKDVGVDPVQAEGDSSPDWPSEFKRLQREIVELWDACYVSLVHRTYFFLLFQGDPSDSIYMEVEHRRLSYLKQTFSQGKHTVEDGRILTAQSSMRTIKKERQMLCKQMLRRLSKSERENLYLKWGLLLSSKNRRLQLANRLWSDTKDMEHVRESAAIVAKLVGSVQPEQAFKEMFGLNFAPSPTNRKSLSWTSSMRNIL</sequence>
<dbReference type="SMART" id="SM00129">
    <property type="entry name" value="KISc"/>
    <property type="match status" value="1"/>
</dbReference>
<feature type="binding site" evidence="4">
    <location>
        <begin position="107"/>
        <end position="114"/>
    </location>
    <ligand>
        <name>ATP</name>
        <dbReference type="ChEBI" id="CHEBI:30616"/>
    </ligand>
</feature>
<evidence type="ECO:0000256" key="3">
    <source>
        <dbReference type="ARBA" id="ARBA00023175"/>
    </source>
</evidence>
<evidence type="ECO:0000313" key="8">
    <source>
        <dbReference type="Proteomes" id="UP000289738"/>
    </source>
</evidence>
<keyword evidence="4" id="KW-0067">ATP-binding</keyword>
<dbReference type="SUPFAM" id="SSF52540">
    <property type="entry name" value="P-loop containing nucleoside triphosphate hydrolases"/>
    <property type="match status" value="1"/>
</dbReference>
<feature type="region of interest" description="Disordered" evidence="5">
    <location>
        <begin position="340"/>
        <end position="360"/>
    </location>
</feature>
<dbReference type="InterPro" id="IPR036961">
    <property type="entry name" value="Kinesin_motor_dom_sf"/>
</dbReference>
<dbReference type="GO" id="GO:0008017">
    <property type="term" value="F:microtubule binding"/>
    <property type="evidence" value="ECO:0007669"/>
    <property type="project" value="InterPro"/>
</dbReference>
<comment type="similarity">
    <text evidence="1">Belongs to the TRAFAC class myosin-kinesin ATPase superfamily. Kinesin family. KIN-7 subfamily.</text>
</comment>
<evidence type="ECO:0000259" key="6">
    <source>
        <dbReference type="PROSITE" id="PS50067"/>
    </source>
</evidence>
<evidence type="ECO:0000256" key="5">
    <source>
        <dbReference type="SAM" id="MobiDB-lite"/>
    </source>
</evidence>
<dbReference type="Pfam" id="PF00225">
    <property type="entry name" value="Kinesin"/>
    <property type="match status" value="1"/>
</dbReference>
<feature type="region of interest" description="Disordered" evidence="5">
    <location>
        <begin position="400"/>
        <end position="425"/>
    </location>
</feature>
<comment type="caution">
    <text evidence="7">The sequence shown here is derived from an EMBL/GenBank/DDBJ whole genome shotgun (WGS) entry which is preliminary data.</text>
</comment>
<proteinExistence type="inferred from homology"/>
<feature type="compositionally biased region" description="Acidic residues" evidence="5">
    <location>
        <begin position="345"/>
        <end position="357"/>
    </location>
</feature>